<dbReference type="Gene3D" id="3.40.720.10">
    <property type="entry name" value="Alkaline Phosphatase, subunit A"/>
    <property type="match status" value="2"/>
</dbReference>
<dbReference type="EMBL" id="CP141614">
    <property type="protein sequence ID" value="WRP14707.1"/>
    <property type="molecule type" value="Genomic_DNA"/>
</dbReference>
<keyword evidence="6 8" id="KW-0413">Isomerase</keyword>
<dbReference type="InterPro" id="IPR004456">
    <property type="entry name" value="Pglycerate_mutase_ApgM"/>
</dbReference>
<evidence type="ECO:0000313" key="9">
    <source>
        <dbReference type="Proteomes" id="UP001333102"/>
    </source>
</evidence>
<dbReference type="Pfam" id="PF01676">
    <property type="entry name" value="Metalloenzyme"/>
    <property type="match status" value="1"/>
</dbReference>
<evidence type="ECO:0000259" key="7">
    <source>
        <dbReference type="Pfam" id="PF01676"/>
    </source>
</evidence>
<evidence type="ECO:0000256" key="3">
    <source>
        <dbReference type="ARBA" id="ARBA00004921"/>
    </source>
</evidence>
<organism evidence="8 9">
    <name type="scientific">Geochorda subterranea</name>
    <dbReference type="NCBI Taxonomy" id="3109564"/>
    <lineage>
        <taxon>Bacteria</taxon>
        <taxon>Bacillati</taxon>
        <taxon>Bacillota</taxon>
        <taxon>Limnochordia</taxon>
        <taxon>Limnochordales</taxon>
        <taxon>Geochordaceae</taxon>
        <taxon>Geochorda</taxon>
    </lineage>
</organism>
<dbReference type="PANTHER" id="PTHR31209:SF0">
    <property type="entry name" value="METALLOENZYME DOMAIN-CONTAINING PROTEIN"/>
    <property type="match status" value="1"/>
</dbReference>
<accession>A0ABZ1BRA6</accession>
<proteinExistence type="inferred from homology"/>
<dbReference type="CDD" id="cd16011">
    <property type="entry name" value="iPGM_like"/>
    <property type="match status" value="1"/>
</dbReference>
<dbReference type="NCBIfam" id="NF003160">
    <property type="entry name" value="PRK04135.1"/>
    <property type="match status" value="1"/>
</dbReference>
<protein>
    <submittedName>
        <fullName evidence="8">2,3-bisphosphoglycerate-independent phosphoglycerate mutase</fullName>
        <ecNumber evidence="8">5.4.2.12</ecNumber>
    </submittedName>
</protein>
<dbReference type="GO" id="GO:0004619">
    <property type="term" value="F:phosphoglycerate mutase activity"/>
    <property type="evidence" value="ECO:0007669"/>
    <property type="project" value="UniProtKB-EC"/>
</dbReference>
<evidence type="ECO:0000256" key="4">
    <source>
        <dbReference type="ARBA" id="ARBA00005524"/>
    </source>
</evidence>
<sequence>MASLLEFLRPLARSGGKMVLLVMDGLGGLPHPETGLTELEAARTPTMDRLAREGSCGLSVPVAAGVTPGSGPGHLGLFGYDPQRYVVGRGVLSALGVGLTLEPRDVAARANFATRDGDVITDRRAGRISTETCQRLARLLNERIRLEGVSVRVEPEMQHRAVVIFRGEGLSPRLSDSDPQVTGVPALPVRALEPEAERTAAVVNEFIRQAYAVLEEEHPANAILLRGFDRQPHLPQLPELFGLRAAAIAYYPMYRGLARLVGMEAHVPGPEPADAIARALELWDGYDLLFVHIKGTDSAGEDGDWARKSRVIEEVDRALPPLVERGPDVLVVTGDHSTPAMLRSHSWHPVPLLLWARTARRDRHVTKFGESECARGSLGQIRATEILPLMLAHAGRLNKYGA</sequence>
<evidence type="ECO:0000256" key="5">
    <source>
        <dbReference type="ARBA" id="ARBA00023152"/>
    </source>
</evidence>
<gene>
    <name evidence="8" type="ORF">VLY81_00615</name>
</gene>
<dbReference type="InterPro" id="IPR006124">
    <property type="entry name" value="Metalloenzyme"/>
</dbReference>
<dbReference type="NCBIfam" id="TIGR00306">
    <property type="entry name" value="apgM"/>
    <property type="match status" value="1"/>
</dbReference>
<evidence type="ECO:0000256" key="2">
    <source>
        <dbReference type="ARBA" id="ARBA00002315"/>
    </source>
</evidence>
<comment type="catalytic activity">
    <reaction evidence="1">
        <text>(2R)-2-phosphoglycerate = (2R)-3-phosphoglycerate</text>
        <dbReference type="Rhea" id="RHEA:15901"/>
        <dbReference type="ChEBI" id="CHEBI:58272"/>
        <dbReference type="ChEBI" id="CHEBI:58289"/>
        <dbReference type="EC" id="5.4.2.12"/>
    </reaction>
</comment>
<dbReference type="PANTHER" id="PTHR31209">
    <property type="entry name" value="COFACTOR-INDEPENDENT PHOSPHOGLYCERATE MUTASE"/>
    <property type="match status" value="1"/>
</dbReference>
<dbReference type="InterPro" id="IPR017850">
    <property type="entry name" value="Alkaline_phosphatase_core_sf"/>
</dbReference>
<dbReference type="PIRSF" id="PIRSF006392">
    <property type="entry name" value="IPGAM_arch"/>
    <property type="match status" value="1"/>
</dbReference>
<reference evidence="9" key="1">
    <citation type="submission" date="2023-12" db="EMBL/GenBank/DDBJ databases">
        <title>Novel isolates from deep terrestrial aquifers shed light on the physiology and ecology of the class Limnochordia.</title>
        <authorList>
            <person name="Karnachuk O.V."/>
            <person name="Lukina A.P."/>
            <person name="Avakyan M.R."/>
            <person name="Kadnikov V."/>
            <person name="Begmatov S."/>
            <person name="Beletsky A.V."/>
            <person name="Mardanov A.V."/>
            <person name="Ravin N.V."/>
        </authorList>
    </citation>
    <scope>NUCLEOTIDE SEQUENCE [LARGE SCALE GENOMIC DNA]</scope>
    <source>
        <strain evidence="9">LN</strain>
    </source>
</reference>
<keyword evidence="5" id="KW-0324">Glycolysis</keyword>
<dbReference type="Proteomes" id="UP001333102">
    <property type="component" value="Chromosome"/>
</dbReference>
<comment type="pathway">
    <text evidence="3">Carbohydrate degradation.</text>
</comment>
<dbReference type="SUPFAM" id="SSF53649">
    <property type="entry name" value="Alkaline phosphatase-like"/>
    <property type="match status" value="1"/>
</dbReference>
<keyword evidence="9" id="KW-1185">Reference proteome</keyword>
<evidence type="ECO:0000313" key="8">
    <source>
        <dbReference type="EMBL" id="WRP14707.1"/>
    </source>
</evidence>
<evidence type="ECO:0000256" key="6">
    <source>
        <dbReference type="ARBA" id="ARBA00023235"/>
    </source>
</evidence>
<evidence type="ECO:0000256" key="1">
    <source>
        <dbReference type="ARBA" id="ARBA00000370"/>
    </source>
</evidence>
<dbReference type="RefSeq" id="WP_324669077.1">
    <property type="nucleotide sequence ID" value="NZ_CP141614.1"/>
</dbReference>
<feature type="domain" description="Metalloenzyme" evidence="7">
    <location>
        <begin position="17"/>
        <end position="391"/>
    </location>
</feature>
<dbReference type="Pfam" id="PF10143">
    <property type="entry name" value="PhosphMutase"/>
    <property type="match status" value="1"/>
</dbReference>
<comment type="similarity">
    <text evidence="4">Belongs to the BPG-independent phosphoglycerate mutase family. A-PGAM subfamily.</text>
</comment>
<comment type="function">
    <text evidence="2">Catalyzes the interconversion of 2-phosphoglycerate and 3-phosphoglycerate.</text>
</comment>
<name>A0ABZ1BRA6_9FIRM</name>
<dbReference type="EC" id="5.4.2.12" evidence="8"/>